<comment type="caution">
    <text evidence="2">The sequence shown here is derived from an EMBL/GenBank/DDBJ whole genome shotgun (WGS) entry which is preliminary data.</text>
</comment>
<evidence type="ECO:0000313" key="2">
    <source>
        <dbReference type="EMBL" id="MEF2113753.1"/>
    </source>
</evidence>
<dbReference type="EMBL" id="JAZHFS010000015">
    <property type="protein sequence ID" value="MEF2113753.1"/>
    <property type="molecule type" value="Genomic_DNA"/>
</dbReference>
<dbReference type="RefSeq" id="WP_216252361.1">
    <property type="nucleotide sequence ID" value="NZ_JAZHFS010000015.1"/>
</dbReference>
<dbReference type="Proteomes" id="UP001498469">
    <property type="component" value="Unassembled WGS sequence"/>
</dbReference>
<reference evidence="2 3" key="1">
    <citation type="submission" date="2023-11" db="EMBL/GenBank/DDBJ databases">
        <title>Draft genome sequence of a psychrophilic Clostridium strain from permafrost water brine.</title>
        <authorList>
            <person name="Shcherbakova V.A."/>
            <person name="Trubitsyn V.E."/>
            <person name="Zakharyuk A.G."/>
        </authorList>
    </citation>
    <scope>NUCLEOTIDE SEQUENCE [LARGE SCALE GENOMIC DNA]</scope>
    <source>
        <strain evidence="2 3">14F</strain>
    </source>
</reference>
<proteinExistence type="predicted"/>
<dbReference type="Pfam" id="PF09148">
    <property type="entry name" value="DUF1934"/>
    <property type="match status" value="1"/>
</dbReference>
<keyword evidence="3" id="KW-1185">Reference proteome</keyword>
<feature type="region of interest" description="Disordered" evidence="1">
    <location>
        <begin position="1"/>
        <end position="22"/>
    </location>
</feature>
<evidence type="ECO:0000256" key="1">
    <source>
        <dbReference type="SAM" id="MobiDB-lite"/>
    </source>
</evidence>
<gene>
    <name evidence="2" type="ORF">SJI18_15715</name>
</gene>
<dbReference type="InterPro" id="IPR015231">
    <property type="entry name" value="DUF1934"/>
</dbReference>
<accession>A0ABU7UTQ6</accession>
<name>A0ABU7UTQ6_9CLOT</name>
<sequence length="161" mass="18142">MEKNAVISVVSRQSDSEEDGDSIEVVTPGKFYKEDNCYYAVYEETEISGMEGTTTTFKIDEEKFTLIRTGTTNTEMNFKKYSRDLTLYNTPHGALDLTVDTRELKMNVDKSGGDVFIDYDMIIGNQQVLSTILEIKIKAHSTYAPLIDVGDCKPQKRSSSH</sequence>
<protein>
    <submittedName>
        <fullName evidence="2">DUF1934 domain-containing protein</fullName>
    </submittedName>
</protein>
<organism evidence="2 3">
    <name type="scientific">Clostridium frigoriphilum</name>
    <dbReference type="NCBI Taxonomy" id="443253"/>
    <lineage>
        <taxon>Bacteria</taxon>
        <taxon>Bacillati</taxon>
        <taxon>Bacillota</taxon>
        <taxon>Clostridia</taxon>
        <taxon>Eubacteriales</taxon>
        <taxon>Clostridiaceae</taxon>
        <taxon>Clostridium</taxon>
    </lineage>
</organism>
<evidence type="ECO:0000313" key="3">
    <source>
        <dbReference type="Proteomes" id="UP001498469"/>
    </source>
</evidence>